<keyword evidence="7 9" id="KW-0472">Membrane</keyword>
<evidence type="ECO:0000256" key="2">
    <source>
        <dbReference type="ARBA" id="ARBA00009810"/>
    </source>
</evidence>
<evidence type="ECO:0000256" key="7">
    <source>
        <dbReference type="ARBA" id="ARBA00023136"/>
    </source>
</evidence>
<evidence type="ECO:0000256" key="8">
    <source>
        <dbReference type="ARBA" id="ARBA00023237"/>
    </source>
</evidence>
<dbReference type="InterPro" id="IPR036942">
    <property type="entry name" value="Beta-barrel_TonB_sf"/>
</dbReference>
<dbReference type="SUPFAM" id="SSF56935">
    <property type="entry name" value="Porins"/>
    <property type="match status" value="1"/>
</dbReference>
<keyword evidence="8 9" id="KW-0998">Cell outer membrane</keyword>
<keyword evidence="4 9" id="KW-1134">Transmembrane beta strand</keyword>
<dbReference type="PROSITE" id="PS52016">
    <property type="entry name" value="TONB_DEPENDENT_REC_3"/>
    <property type="match status" value="1"/>
</dbReference>
<dbReference type="Pfam" id="PF00593">
    <property type="entry name" value="TonB_dep_Rec_b-barrel"/>
    <property type="match status" value="1"/>
</dbReference>
<dbReference type="Gene3D" id="2.40.170.20">
    <property type="entry name" value="TonB-dependent receptor, beta-barrel domain"/>
    <property type="match status" value="2"/>
</dbReference>
<comment type="subcellular location">
    <subcellularLocation>
        <location evidence="1 9">Cell outer membrane</location>
        <topology evidence="1 9">Multi-pass membrane protein</topology>
    </subcellularLocation>
</comment>
<name>A0AB35WZ24_9PSED</name>
<keyword evidence="6 10" id="KW-0798">TonB box</keyword>
<feature type="domain" description="TonB-dependent receptor-like beta-barrel" evidence="12">
    <location>
        <begin position="755"/>
        <end position="1017"/>
    </location>
</feature>
<keyword evidence="14" id="KW-0675">Receptor</keyword>
<evidence type="ECO:0000256" key="11">
    <source>
        <dbReference type="SAM" id="SignalP"/>
    </source>
</evidence>
<keyword evidence="15" id="KW-1185">Reference proteome</keyword>
<reference evidence="14 15" key="1">
    <citation type="submission" date="2024-01" db="EMBL/GenBank/DDBJ databases">
        <title>Unpublished Manusciprt.</title>
        <authorList>
            <person name="Duman M."/>
            <person name="Valdes E.G."/>
            <person name="Ajmi N."/>
            <person name="Altun S."/>
            <person name="Saticioglu I.B."/>
        </authorList>
    </citation>
    <scope>NUCLEOTIDE SEQUENCE [LARGE SCALE GENOMIC DNA]</scope>
    <source>
        <strain evidence="14 15">120P</strain>
    </source>
</reference>
<dbReference type="InterPro" id="IPR012910">
    <property type="entry name" value="Plug_dom"/>
</dbReference>
<dbReference type="InterPro" id="IPR037066">
    <property type="entry name" value="Plug_dom_sf"/>
</dbReference>
<evidence type="ECO:0000256" key="3">
    <source>
        <dbReference type="ARBA" id="ARBA00022448"/>
    </source>
</evidence>
<evidence type="ECO:0000256" key="5">
    <source>
        <dbReference type="ARBA" id="ARBA00022692"/>
    </source>
</evidence>
<protein>
    <submittedName>
        <fullName evidence="14">TonB-dependent receptor</fullName>
    </submittedName>
</protein>
<dbReference type="GO" id="GO:0009279">
    <property type="term" value="C:cell outer membrane"/>
    <property type="evidence" value="ECO:0007669"/>
    <property type="project" value="UniProtKB-SubCell"/>
</dbReference>
<feature type="signal peptide" evidence="11">
    <location>
        <begin position="1"/>
        <end position="27"/>
    </location>
</feature>
<dbReference type="GO" id="GO:0015344">
    <property type="term" value="F:siderophore uptake transmembrane transporter activity"/>
    <property type="evidence" value="ECO:0007669"/>
    <property type="project" value="TreeGrafter"/>
</dbReference>
<dbReference type="PANTHER" id="PTHR30069">
    <property type="entry name" value="TONB-DEPENDENT OUTER MEMBRANE RECEPTOR"/>
    <property type="match status" value="1"/>
</dbReference>
<evidence type="ECO:0000259" key="13">
    <source>
        <dbReference type="Pfam" id="PF07715"/>
    </source>
</evidence>
<evidence type="ECO:0000259" key="12">
    <source>
        <dbReference type="Pfam" id="PF00593"/>
    </source>
</evidence>
<dbReference type="PANTHER" id="PTHR30069:SF41">
    <property type="entry name" value="HEME_HEMOPEXIN UTILIZATION PROTEIN C"/>
    <property type="match status" value="1"/>
</dbReference>
<keyword evidence="3 9" id="KW-0813">Transport</keyword>
<evidence type="ECO:0000256" key="1">
    <source>
        <dbReference type="ARBA" id="ARBA00004571"/>
    </source>
</evidence>
<feature type="chain" id="PRO_5044304067" evidence="11">
    <location>
        <begin position="28"/>
        <end position="1046"/>
    </location>
</feature>
<evidence type="ECO:0000256" key="10">
    <source>
        <dbReference type="RuleBase" id="RU003357"/>
    </source>
</evidence>
<accession>A0AB35WZ24</accession>
<evidence type="ECO:0000313" key="15">
    <source>
        <dbReference type="Proteomes" id="UP001307839"/>
    </source>
</evidence>
<evidence type="ECO:0000256" key="6">
    <source>
        <dbReference type="ARBA" id="ARBA00023077"/>
    </source>
</evidence>
<proteinExistence type="inferred from homology"/>
<dbReference type="Proteomes" id="UP001307839">
    <property type="component" value="Unassembled WGS sequence"/>
</dbReference>
<keyword evidence="11" id="KW-0732">Signal</keyword>
<dbReference type="InterPro" id="IPR039426">
    <property type="entry name" value="TonB-dep_rcpt-like"/>
</dbReference>
<evidence type="ECO:0000256" key="4">
    <source>
        <dbReference type="ARBA" id="ARBA00022452"/>
    </source>
</evidence>
<sequence length="1046" mass="115856">MLFTPKKLSLLISSLCWLSPYAQTAQAAESVTNVDGQVELLPTTVEGKRDKDAEGRNKVYAENVTNLYLGREELERYQNSNPADVFKGLNGVYSMDSRNGTALSPNIRGLSGEGRVPLTVDGTEQSTNVWLQVYGAGNRNYVDPALFRSISVEKGPSLTRGVKSGVGGAVSVRTIDADDIIADGDTFGFDLKLETSGSTVKPRVDANDYFGRDYRDIPGAVLGADKNVNIPQPVPRTRGHNDTLNFDDNAVMFAVAGRTDFSDLLVSYSERKKGNYFAGKQGAGAYSNNDAYARDSAAYFPNLTKLYKPGNEILSTSNDTSTLLAKNNWYLADNHKIGLSFMRTDLEFAETSSGQAVVMLGFAEELEKQGFRDQLVAEYPKSEIRLDTYKLSHEWKPEGSRWIDLQSNLWMTKTDGERHQTGSGAYYVKEYDTLLEDWKACKAGKPPVSTPDALWNCYIRPELNPFLNAPKPEPDPNVDARVFAGSAQWTSHDRTGFDFSNMIVLRDNLHLTMAGEFQREKLDERVTELDLSGGIGIGGSNFHYATANYGPRSGDRREYAGSMNLEWQALPWLTLTAGTRYNRYSAFDEGLADRRRNRVAGSKINQQKTGVQLDYGQLMTDAEAIRLKTLDAAAIQALSQVTPADSEKWANEKIATPAMAAHLAAQKAFLDFSGKGTHLANNGAYYWLRSVAVPLVDGKVDASQSPFANGSLDASAVVQDAQGNSGEYAVITPISSPRGSNIYALPAAGDEWAEPEKQSGHAWSPVFSATARVTEYGSLFGRYAQVTRFPSIFEVASTSVGMDGGSLATRGATKPERSTNWEIGYAHDLTQFFPDLQLADARLSYFDTTIEDFIERDIYLNVIQFDEKKTTGIEFQSRFDSGRFFGGVGATYRLKQELCDKDYAYSFDVFKNRMPECMTGGFPDTLTASSLQPRYSINTDLGTRLFNERLELGMRSVYHAKAENKDLDDLLNTDYGHDIWVQNSASPLYWKSVLLHDAYARVRVDKHLDLNMGITNLTDRYYMDPMSKIPVPGPGRTLTVGMRARF</sequence>
<comment type="similarity">
    <text evidence="2 9 10">Belongs to the TonB-dependent receptor family.</text>
</comment>
<keyword evidence="5 9" id="KW-0812">Transmembrane</keyword>
<dbReference type="InterPro" id="IPR000531">
    <property type="entry name" value="Beta-barrel_TonB"/>
</dbReference>
<organism evidence="14 15">
    <name type="scientific">Pseudomonas auratipiscis</name>
    <dbReference type="NCBI Taxonomy" id="3115853"/>
    <lineage>
        <taxon>Bacteria</taxon>
        <taxon>Pseudomonadati</taxon>
        <taxon>Pseudomonadota</taxon>
        <taxon>Gammaproteobacteria</taxon>
        <taxon>Pseudomonadales</taxon>
        <taxon>Pseudomonadaceae</taxon>
        <taxon>Pseudomonas</taxon>
    </lineage>
</organism>
<dbReference type="RefSeq" id="WP_330080212.1">
    <property type="nucleotide sequence ID" value="NZ_JAZDCU010000016.1"/>
</dbReference>
<feature type="domain" description="TonB-dependent receptor plug" evidence="13">
    <location>
        <begin position="69"/>
        <end position="168"/>
    </location>
</feature>
<dbReference type="Pfam" id="PF07715">
    <property type="entry name" value="Plug"/>
    <property type="match status" value="1"/>
</dbReference>
<dbReference type="EMBL" id="JAZDQP010000013">
    <property type="protein sequence ID" value="MEE1868356.1"/>
    <property type="molecule type" value="Genomic_DNA"/>
</dbReference>
<evidence type="ECO:0000313" key="14">
    <source>
        <dbReference type="EMBL" id="MEE1868356.1"/>
    </source>
</evidence>
<dbReference type="AlphaFoldDB" id="A0AB35WZ24"/>
<gene>
    <name evidence="14" type="ORF">V0R53_18360</name>
</gene>
<evidence type="ECO:0000256" key="9">
    <source>
        <dbReference type="PROSITE-ProRule" id="PRU01360"/>
    </source>
</evidence>
<comment type="caution">
    <text evidence="14">The sequence shown here is derived from an EMBL/GenBank/DDBJ whole genome shotgun (WGS) entry which is preliminary data.</text>
</comment>
<dbReference type="Gene3D" id="2.170.130.10">
    <property type="entry name" value="TonB-dependent receptor, plug domain"/>
    <property type="match status" value="1"/>
</dbReference>
<dbReference type="GO" id="GO:0044718">
    <property type="term" value="P:siderophore transmembrane transport"/>
    <property type="evidence" value="ECO:0007669"/>
    <property type="project" value="TreeGrafter"/>
</dbReference>